<dbReference type="PANTHER" id="PTHR10627:SF74">
    <property type="entry name" value="OS08G0526500 PROTEIN"/>
    <property type="match status" value="1"/>
</dbReference>
<accession>A0AAE2BPN5</accession>
<dbReference type="PROSITE" id="PS50105">
    <property type="entry name" value="SAM_DOMAIN"/>
    <property type="match status" value="1"/>
</dbReference>
<dbReference type="SMART" id="SM00454">
    <property type="entry name" value="SAM"/>
    <property type="match status" value="1"/>
</dbReference>
<reference evidence="3" key="2">
    <citation type="journal article" date="2024" name="Plant">
        <title>Genomic evolution and insights into agronomic trait innovations of Sesamum species.</title>
        <authorList>
            <person name="Miao H."/>
            <person name="Wang L."/>
            <person name="Qu L."/>
            <person name="Liu H."/>
            <person name="Sun Y."/>
            <person name="Le M."/>
            <person name="Wang Q."/>
            <person name="Wei S."/>
            <person name="Zheng Y."/>
            <person name="Lin W."/>
            <person name="Duan Y."/>
            <person name="Cao H."/>
            <person name="Xiong S."/>
            <person name="Wang X."/>
            <person name="Wei L."/>
            <person name="Li C."/>
            <person name="Ma Q."/>
            <person name="Ju M."/>
            <person name="Zhao R."/>
            <person name="Li G."/>
            <person name="Mu C."/>
            <person name="Tian Q."/>
            <person name="Mei H."/>
            <person name="Zhang T."/>
            <person name="Gao T."/>
            <person name="Zhang H."/>
        </authorList>
    </citation>
    <scope>NUCLEOTIDE SEQUENCE</scope>
    <source>
        <strain evidence="3">K16</strain>
    </source>
</reference>
<reference evidence="3" key="1">
    <citation type="submission" date="2020-06" db="EMBL/GenBank/DDBJ databases">
        <authorList>
            <person name="Li T."/>
            <person name="Hu X."/>
            <person name="Zhang T."/>
            <person name="Song X."/>
            <person name="Zhang H."/>
            <person name="Dai N."/>
            <person name="Sheng W."/>
            <person name="Hou X."/>
            <person name="Wei L."/>
        </authorList>
    </citation>
    <scope>NUCLEOTIDE SEQUENCE</scope>
    <source>
        <strain evidence="3">K16</strain>
        <tissue evidence="3">Leaf</tissue>
    </source>
</reference>
<name>A0AAE2BPN5_9LAMI</name>
<dbReference type="FunFam" id="1.10.150.50:FF:000077">
    <property type="entry name" value="DDHD domain-containing 2"/>
    <property type="match status" value="1"/>
</dbReference>
<dbReference type="EMBL" id="JACGWL010000010">
    <property type="protein sequence ID" value="KAK4393033.1"/>
    <property type="molecule type" value="Genomic_DNA"/>
</dbReference>
<keyword evidence="1" id="KW-0677">Repeat</keyword>
<protein>
    <recommendedName>
        <fullName evidence="2">SAM domain-containing protein</fullName>
    </recommendedName>
</protein>
<organism evidence="3 4">
    <name type="scientific">Sesamum angolense</name>
    <dbReference type="NCBI Taxonomy" id="2727404"/>
    <lineage>
        <taxon>Eukaryota</taxon>
        <taxon>Viridiplantae</taxon>
        <taxon>Streptophyta</taxon>
        <taxon>Embryophyta</taxon>
        <taxon>Tracheophyta</taxon>
        <taxon>Spermatophyta</taxon>
        <taxon>Magnoliopsida</taxon>
        <taxon>eudicotyledons</taxon>
        <taxon>Gunneridae</taxon>
        <taxon>Pentapetalae</taxon>
        <taxon>asterids</taxon>
        <taxon>lamiids</taxon>
        <taxon>Lamiales</taxon>
        <taxon>Pedaliaceae</taxon>
        <taxon>Sesamum</taxon>
    </lineage>
</organism>
<dbReference type="CDD" id="cd09487">
    <property type="entry name" value="SAM_superfamily"/>
    <property type="match status" value="1"/>
</dbReference>
<dbReference type="Proteomes" id="UP001289374">
    <property type="component" value="Unassembled WGS sequence"/>
</dbReference>
<evidence type="ECO:0000259" key="2">
    <source>
        <dbReference type="PROSITE" id="PS50105"/>
    </source>
</evidence>
<evidence type="ECO:0000313" key="4">
    <source>
        <dbReference type="Proteomes" id="UP001289374"/>
    </source>
</evidence>
<dbReference type="PANTHER" id="PTHR10627">
    <property type="entry name" value="SCP160"/>
    <property type="match status" value="1"/>
</dbReference>
<gene>
    <name evidence="3" type="ORF">Sango_1774100</name>
</gene>
<dbReference type="SUPFAM" id="SSF47769">
    <property type="entry name" value="SAM/Pointed domain"/>
    <property type="match status" value="1"/>
</dbReference>
<comment type="caution">
    <text evidence="3">The sequence shown here is derived from an EMBL/GenBank/DDBJ whole genome shotgun (WGS) entry which is preliminary data.</text>
</comment>
<evidence type="ECO:0000313" key="3">
    <source>
        <dbReference type="EMBL" id="KAK4393033.1"/>
    </source>
</evidence>
<dbReference type="Pfam" id="PF00536">
    <property type="entry name" value="SAM_1"/>
    <property type="match status" value="1"/>
</dbReference>
<dbReference type="AlphaFoldDB" id="A0AAE2BPN5"/>
<keyword evidence="4" id="KW-1185">Reference proteome</keyword>
<sequence length="129" mass="13867">MNELPRAKGACAYHLKGPLDSGKLVPELAPAPGGISRSPYPVKILSVTFPTSSAREPASHVSALLHSIGLGKYSINFQAEEIDMVALKQMGDSDLKELGIPMGPRKKILLALQARAKRPVTQAHINYVQ</sequence>
<evidence type="ECO:0000256" key="1">
    <source>
        <dbReference type="ARBA" id="ARBA00022737"/>
    </source>
</evidence>
<dbReference type="InterPro" id="IPR001660">
    <property type="entry name" value="SAM"/>
</dbReference>
<feature type="domain" description="SAM" evidence="2">
    <location>
        <begin position="56"/>
        <end position="110"/>
    </location>
</feature>
<dbReference type="InterPro" id="IPR013761">
    <property type="entry name" value="SAM/pointed_sf"/>
</dbReference>
<proteinExistence type="predicted"/>
<dbReference type="Gene3D" id="1.10.150.50">
    <property type="entry name" value="Transcription Factor, Ets-1"/>
    <property type="match status" value="1"/>
</dbReference>